<gene>
    <name evidence="10" type="ORF">HMPREF1015_03179</name>
</gene>
<dbReference type="InterPro" id="IPR001320">
    <property type="entry name" value="Iontro_rcpt_C"/>
</dbReference>
<keyword evidence="11" id="KW-1185">Reference proteome</keyword>
<dbReference type="InterPro" id="IPR001638">
    <property type="entry name" value="Solute-binding_3/MltF_N"/>
</dbReference>
<dbReference type="PROSITE" id="PS51257">
    <property type="entry name" value="PROKAR_LIPOPROTEIN"/>
    <property type="match status" value="1"/>
</dbReference>
<keyword evidence="4" id="KW-0564">Palmitate</keyword>
<evidence type="ECO:0000259" key="9">
    <source>
        <dbReference type="SMART" id="SM00079"/>
    </source>
</evidence>
<dbReference type="EMBL" id="ACWF01000143">
    <property type="protein sequence ID" value="EHL74916.1"/>
    <property type="molecule type" value="Genomic_DNA"/>
</dbReference>
<comment type="caution">
    <text evidence="10">The sequence shown here is derived from an EMBL/GenBank/DDBJ whole genome shotgun (WGS) entry which is preliminary data.</text>
</comment>
<proteinExistence type="inferred from homology"/>
<feature type="domain" description="Ionotropic glutamate receptor C-terminal" evidence="9">
    <location>
        <begin position="48"/>
        <end position="266"/>
    </location>
</feature>
<evidence type="ECO:0000256" key="1">
    <source>
        <dbReference type="ARBA" id="ARBA00004193"/>
    </source>
</evidence>
<evidence type="ECO:0000256" key="6">
    <source>
        <dbReference type="RuleBase" id="RU003744"/>
    </source>
</evidence>
<evidence type="ECO:0000256" key="2">
    <source>
        <dbReference type="ARBA" id="ARBA00010333"/>
    </source>
</evidence>
<organism evidence="10 11">
    <name type="scientific">Bacillus smithii 7_3_47FAA</name>
    <dbReference type="NCBI Taxonomy" id="665952"/>
    <lineage>
        <taxon>Bacteria</taxon>
        <taxon>Bacillati</taxon>
        <taxon>Bacillota</taxon>
        <taxon>Bacilli</taxon>
        <taxon>Bacillales</taxon>
        <taxon>Bacillaceae</taxon>
        <taxon>Bacillus</taxon>
    </lineage>
</organism>
<sequence length="270" mass="29928">MKKYFKWFAVATLMLVLAACGNGQSTDKNKTSQSNDSDLYRQVKDKGVLVIGTEGTYAPFTFHDKSGKLTGYDIDVANEVAKRLGLKTEYKETQWDSMFAGLNSKRFDMIANQVGIRPDREKKYDFSKPYTVSKAVVIVNKNNKNIHSFADLKGKKSAQSLTSNFADLAKKNGANIVGVDGFEQAIQLLTSNRVDATINDSLSYLDYKKQKPNAPIKVVAKSDDASKSAFMFRKGSGQLVDKVNQALDDMRKDGTLAKISKKWFGADVSK</sequence>
<dbReference type="Gene3D" id="3.40.190.10">
    <property type="entry name" value="Periplasmic binding protein-like II"/>
    <property type="match status" value="2"/>
</dbReference>
<feature type="signal peptide" evidence="7">
    <location>
        <begin position="1"/>
        <end position="18"/>
    </location>
</feature>
<keyword evidence="3 7" id="KW-0732">Signal</keyword>
<dbReference type="PROSITE" id="PS01039">
    <property type="entry name" value="SBP_BACTERIAL_3"/>
    <property type="match status" value="1"/>
</dbReference>
<dbReference type="CDD" id="cd13711">
    <property type="entry name" value="PBP2_Ngo0372_TcyA"/>
    <property type="match status" value="1"/>
</dbReference>
<dbReference type="GO" id="GO:0015276">
    <property type="term" value="F:ligand-gated monoatomic ion channel activity"/>
    <property type="evidence" value="ECO:0007669"/>
    <property type="project" value="InterPro"/>
</dbReference>
<evidence type="ECO:0000313" key="11">
    <source>
        <dbReference type="Proteomes" id="UP000011747"/>
    </source>
</evidence>
<comment type="similarity">
    <text evidence="2 6">Belongs to the bacterial solute-binding protein 3 family.</text>
</comment>
<dbReference type="InterPro" id="IPR018313">
    <property type="entry name" value="SBP_3_CS"/>
</dbReference>
<evidence type="ECO:0008006" key="12">
    <source>
        <dbReference type="Google" id="ProtNLM"/>
    </source>
</evidence>
<feature type="domain" description="Solute-binding protein family 3/N-terminal" evidence="8">
    <location>
        <begin position="48"/>
        <end position="267"/>
    </location>
</feature>
<dbReference type="AlphaFoldDB" id="G9QNU4"/>
<reference evidence="10 11" key="1">
    <citation type="submission" date="2011-09" db="EMBL/GenBank/DDBJ databases">
        <title>The Genome Sequence of Bacillus smithii 7_3_47FAA.</title>
        <authorList>
            <consortium name="The Broad Institute Genome Sequencing Platform"/>
            <person name="Earl A."/>
            <person name="Ward D."/>
            <person name="Feldgarden M."/>
            <person name="Gevers D."/>
            <person name="Daigneault M."/>
            <person name="Strauss J."/>
            <person name="Allen-Vercoe E."/>
            <person name="Young S.K."/>
            <person name="Zeng Q."/>
            <person name="Gargeya S."/>
            <person name="Fitzgerald M."/>
            <person name="Haas B."/>
            <person name="Abouelleil A."/>
            <person name="Alvarado L."/>
            <person name="Arachchi H.M."/>
            <person name="Berlin A."/>
            <person name="Brown A."/>
            <person name="Chapman S.B."/>
            <person name="Chen Z."/>
            <person name="Dunbar C."/>
            <person name="Freedman E."/>
            <person name="Gearin G."/>
            <person name="Goldberg J."/>
            <person name="Griggs A."/>
            <person name="Gujja S."/>
            <person name="Heiman D."/>
            <person name="Howarth C."/>
            <person name="Larson L."/>
            <person name="Lui A."/>
            <person name="MacDonald P.J.P."/>
            <person name="Montmayeur A."/>
            <person name="Murphy C."/>
            <person name="Neiman D."/>
            <person name="Pearson M."/>
            <person name="Priest M."/>
            <person name="Roberts A."/>
            <person name="Saif S."/>
            <person name="Shea T."/>
            <person name="Shenoy N."/>
            <person name="Sisk P."/>
            <person name="Stolte C."/>
            <person name="Sykes S."/>
            <person name="Wortman J."/>
            <person name="Nusbaum C."/>
            <person name="Birren B."/>
        </authorList>
    </citation>
    <scope>NUCLEOTIDE SEQUENCE [LARGE SCALE GENOMIC DNA]</scope>
    <source>
        <strain evidence="10 11">7_3_47FAA</strain>
    </source>
</reference>
<feature type="chain" id="PRO_5038587178" description="Solute-binding protein family 3/N-terminal domain-containing protein" evidence="7">
    <location>
        <begin position="19"/>
        <end position="270"/>
    </location>
</feature>
<protein>
    <recommendedName>
        <fullName evidence="12">Solute-binding protein family 3/N-terminal domain-containing protein</fullName>
    </recommendedName>
</protein>
<evidence type="ECO:0000256" key="4">
    <source>
        <dbReference type="ARBA" id="ARBA00023139"/>
    </source>
</evidence>
<dbReference type="HOGENOM" id="CLU_019602_18_5_9"/>
<dbReference type="PATRIC" id="fig|665952.3.peg.2813"/>
<accession>G9QNU4</accession>
<evidence type="ECO:0000256" key="3">
    <source>
        <dbReference type="ARBA" id="ARBA00022729"/>
    </source>
</evidence>
<keyword evidence="5" id="KW-0449">Lipoprotein</keyword>
<dbReference type="PANTHER" id="PTHR35936">
    <property type="entry name" value="MEMBRANE-BOUND LYTIC MUREIN TRANSGLYCOSYLASE F"/>
    <property type="match status" value="1"/>
</dbReference>
<dbReference type="Proteomes" id="UP000011747">
    <property type="component" value="Unassembled WGS sequence"/>
</dbReference>
<evidence type="ECO:0000259" key="8">
    <source>
        <dbReference type="SMART" id="SM00062"/>
    </source>
</evidence>
<dbReference type="PANTHER" id="PTHR35936:SF34">
    <property type="entry name" value="ABC TRANSPORTER EXTRACELLULAR-BINDING PROTEIN YCKB-RELATED"/>
    <property type="match status" value="1"/>
</dbReference>
<evidence type="ECO:0000256" key="7">
    <source>
        <dbReference type="SAM" id="SignalP"/>
    </source>
</evidence>
<name>G9QNU4_9BACI</name>
<dbReference type="SMART" id="SM00062">
    <property type="entry name" value="PBPb"/>
    <property type="match status" value="1"/>
</dbReference>
<dbReference type="GO" id="GO:0005886">
    <property type="term" value="C:plasma membrane"/>
    <property type="evidence" value="ECO:0007669"/>
    <property type="project" value="UniProtKB-SubCell"/>
</dbReference>
<evidence type="ECO:0000256" key="5">
    <source>
        <dbReference type="ARBA" id="ARBA00023288"/>
    </source>
</evidence>
<comment type="subcellular location">
    <subcellularLocation>
        <location evidence="1">Cell membrane</location>
        <topology evidence="1">Lipid-anchor</topology>
    </subcellularLocation>
</comment>
<dbReference type="SUPFAM" id="SSF53850">
    <property type="entry name" value="Periplasmic binding protein-like II"/>
    <property type="match status" value="1"/>
</dbReference>
<dbReference type="SMART" id="SM00079">
    <property type="entry name" value="PBPe"/>
    <property type="match status" value="1"/>
</dbReference>
<dbReference type="Pfam" id="PF00497">
    <property type="entry name" value="SBP_bac_3"/>
    <property type="match status" value="1"/>
</dbReference>
<dbReference type="RefSeq" id="WP_003355007.1">
    <property type="nucleotide sequence ID" value="NZ_JH414762.1"/>
</dbReference>
<evidence type="ECO:0000313" key="10">
    <source>
        <dbReference type="EMBL" id="EHL74916.1"/>
    </source>
</evidence>